<evidence type="ECO:0000256" key="1">
    <source>
        <dbReference type="ARBA" id="ARBA00022448"/>
    </source>
</evidence>
<dbReference type="InterPro" id="IPR036909">
    <property type="entry name" value="Cyt_c-like_dom_sf"/>
</dbReference>
<keyword evidence="2" id="KW-0349">Heme</keyword>
<dbReference type="SUPFAM" id="SSF46626">
    <property type="entry name" value="Cytochrome c"/>
    <property type="match status" value="1"/>
</dbReference>
<evidence type="ECO:0000259" key="6">
    <source>
        <dbReference type="PROSITE" id="PS51007"/>
    </source>
</evidence>
<dbReference type="GO" id="GO:0009055">
    <property type="term" value="F:electron transfer activity"/>
    <property type="evidence" value="ECO:0007669"/>
    <property type="project" value="InterPro"/>
</dbReference>
<dbReference type="Gene3D" id="1.10.760.10">
    <property type="entry name" value="Cytochrome c-like domain"/>
    <property type="match status" value="1"/>
</dbReference>
<proteinExistence type="predicted"/>
<dbReference type="InterPro" id="IPR008168">
    <property type="entry name" value="Cyt_C_IC"/>
</dbReference>
<keyword evidence="4" id="KW-0249">Electron transport</keyword>
<evidence type="ECO:0000313" key="8">
    <source>
        <dbReference type="EMBL" id="SFV85173.1"/>
    </source>
</evidence>
<accession>A0A1W1DM26</accession>
<dbReference type="PROSITE" id="PS51257">
    <property type="entry name" value="PROKAR_LIPOPROTEIN"/>
    <property type="match status" value="1"/>
</dbReference>
<keyword evidence="5" id="KW-0408">Iron</keyword>
<evidence type="ECO:0000256" key="2">
    <source>
        <dbReference type="ARBA" id="ARBA00022617"/>
    </source>
</evidence>
<reference evidence="7" key="1">
    <citation type="submission" date="2016-10" db="EMBL/GenBank/DDBJ databases">
        <authorList>
            <person name="de Groot N.N."/>
        </authorList>
    </citation>
    <scope>NUCLEOTIDE SEQUENCE</scope>
</reference>
<dbReference type="GO" id="GO:0020037">
    <property type="term" value="F:heme binding"/>
    <property type="evidence" value="ECO:0007669"/>
    <property type="project" value="InterPro"/>
</dbReference>
<gene>
    <name evidence="7" type="ORF">MNB_SUP05-6-1070</name>
    <name evidence="8" type="ORF">MNB_SUP05-7-1057</name>
</gene>
<dbReference type="AlphaFoldDB" id="A0A1W1DM26"/>
<dbReference type="PROSITE" id="PS51007">
    <property type="entry name" value="CYTC"/>
    <property type="match status" value="1"/>
</dbReference>
<dbReference type="PRINTS" id="PR00605">
    <property type="entry name" value="CYTCHROMECIC"/>
</dbReference>
<evidence type="ECO:0000256" key="5">
    <source>
        <dbReference type="ARBA" id="ARBA00023004"/>
    </source>
</evidence>
<dbReference type="InterPro" id="IPR009056">
    <property type="entry name" value="Cyt_c-like_dom"/>
</dbReference>
<dbReference type="EMBL" id="FPHV01000182">
    <property type="protein sequence ID" value="SFV82377.1"/>
    <property type="molecule type" value="Genomic_DNA"/>
</dbReference>
<feature type="domain" description="Cytochrome c" evidence="6">
    <location>
        <begin position="28"/>
        <end position="122"/>
    </location>
</feature>
<evidence type="ECO:0000256" key="3">
    <source>
        <dbReference type="ARBA" id="ARBA00022723"/>
    </source>
</evidence>
<dbReference type="Pfam" id="PF13442">
    <property type="entry name" value="Cytochrome_CBB3"/>
    <property type="match status" value="1"/>
</dbReference>
<protein>
    <submittedName>
        <fullName evidence="7">Cytochrome c, class IC:Cytochrome c, class I</fullName>
    </submittedName>
</protein>
<dbReference type="GO" id="GO:0005506">
    <property type="term" value="F:iron ion binding"/>
    <property type="evidence" value="ECO:0007669"/>
    <property type="project" value="InterPro"/>
</dbReference>
<sequence length="136" mass="15085">MKTLIILSSVLFLTGCFDNGDAQAKVEDSVKLGQITFDKNCIGCHAKAGKGIVGDWKKRGVDGKFPPPPLNGTAHTWHHSPTQLLRTINDGGVKIGGQMPAFRSRLNDDEKQSLLDYIHSLWPIELQHKYDARFKS</sequence>
<name>A0A1W1DM26_9ZZZZ</name>
<dbReference type="EMBL" id="FPHW01000190">
    <property type="protein sequence ID" value="SFV85173.1"/>
    <property type="molecule type" value="Genomic_DNA"/>
</dbReference>
<keyword evidence="3" id="KW-0479">Metal-binding</keyword>
<evidence type="ECO:0000313" key="7">
    <source>
        <dbReference type="EMBL" id="SFV82377.1"/>
    </source>
</evidence>
<evidence type="ECO:0000256" key="4">
    <source>
        <dbReference type="ARBA" id="ARBA00022982"/>
    </source>
</evidence>
<organism evidence="7">
    <name type="scientific">hydrothermal vent metagenome</name>
    <dbReference type="NCBI Taxonomy" id="652676"/>
    <lineage>
        <taxon>unclassified sequences</taxon>
        <taxon>metagenomes</taxon>
        <taxon>ecological metagenomes</taxon>
    </lineage>
</organism>
<keyword evidence="1" id="KW-0813">Transport</keyword>